<dbReference type="PANTHER" id="PTHR12128:SF21">
    <property type="entry name" value="N-ACETYLNEURAMINATE LYASE"/>
    <property type="match status" value="1"/>
</dbReference>
<evidence type="ECO:0000313" key="7">
    <source>
        <dbReference type="Proteomes" id="UP001596470"/>
    </source>
</evidence>
<proteinExistence type="inferred from homology"/>
<comment type="caution">
    <text evidence="6">The sequence shown here is derived from an EMBL/GenBank/DDBJ whole genome shotgun (WGS) entry which is preliminary data.</text>
</comment>
<dbReference type="PIRSF" id="PIRSF001365">
    <property type="entry name" value="DHDPS"/>
    <property type="match status" value="1"/>
</dbReference>
<evidence type="ECO:0000256" key="1">
    <source>
        <dbReference type="ARBA" id="ARBA00004496"/>
    </source>
</evidence>
<dbReference type="Pfam" id="PF00701">
    <property type="entry name" value="DHDPS"/>
    <property type="match status" value="1"/>
</dbReference>
<evidence type="ECO:0000256" key="4">
    <source>
        <dbReference type="ARBA" id="ARBA00023277"/>
    </source>
</evidence>
<dbReference type="PANTHER" id="PTHR12128">
    <property type="entry name" value="DIHYDRODIPICOLINATE SYNTHASE"/>
    <property type="match status" value="1"/>
</dbReference>
<sequence>MSRFAFWAAALAPYDGSGRLDPARVPEQLAHLRAAGVRGAFVNGTSGEFPYLTVEERMSLLEAWVAARPEGFGLGVQVGGLPLATTRELAAHAKGLGVDLVATVAPYYGQASTLAHLVRWLAEVAEAADGVPFCYYQIPSMTGPVPRPSAVIAAASAEIPTLAALKYTDEDLMELEAIRLARPDLRVYFGRDELLPAALAAGSDAAIGSLYNGLAPLAHAVVDAFDRGETARAHDLHRPFRDIARAATGPGFVKELMNRLGPDIGPARTPWGPATDADRASIDRLVPPLRDALAAAGDAPSAVPGTVVA</sequence>
<comment type="similarity">
    <text evidence="5">Belongs to the DapA family.</text>
</comment>
<dbReference type="EMBL" id="JBHSYS010000002">
    <property type="protein sequence ID" value="MFC6957419.1"/>
    <property type="molecule type" value="Genomic_DNA"/>
</dbReference>
<dbReference type="SMART" id="SM01130">
    <property type="entry name" value="DHDPS"/>
    <property type="match status" value="1"/>
</dbReference>
<dbReference type="InterPro" id="IPR002220">
    <property type="entry name" value="DapA-like"/>
</dbReference>
<evidence type="ECO:0000313" key="6">
    <source>
        <dbReference type="EMBL" id="MFC6957419.1"/>
    </source>
</evidence>
<accession>A0ABW2D8S8</accession>
<dbReference type="Gene3D" id="3.20.20.70">
    <property type="entry name" value="Aldolase class I"/>
    <property type="match status" value="1"/>
</dbReference>
<organism evidence="6 7">
    <name type="scientific">Glycomyces mayteni</name>
    <dbReference type="NCBI Taxonomy" id="543887"/>
    <lineage>
        <taxon>Bacteria</taxon>
        <taxon>Bacillati</taxon>
        <taxon>Actinomycetota</taxon>
        <taxon>Actinomycetes</taxon>
        <taxon>Glycomycetales</taxon>
        <taxon>Glycomycetaceae</taxon>
        <taxon>Glycomyces</taxon>
    </lineage>
</organism>
<dbReference type="InterPro" id="IPR013785">
    <property type="entry name" value="Aldolase_TIM"/>
</dbReference>
<keyword evidence="3 5" id="KW-0456">Lyase</keyword>
<evidence type="ECO:0000256" key="5">
    <source>
        <dbReference type="PIRNR" id="PIRNR001365"/>
    </source>
</evidence>
<reference evidence="7" key="1">
    <citation type="journal article" date="2019" name="Int. J. Syst. Evol. Microbiol.">
        <title>The Global Catalogue of Microorganisms (GCM) 10K type strain sequencing project: providing services to taxonomists for standard genome sequencing and annotation.</title>
        <authorList>
            <consortium name="The Broad Institute Genomics Platform"/>
            <consortium name="The Broad Institute Genome Sequencing Center for Infectious Disease"/>
            <person name="Wu L."/>
            <person name="Ma J."/>
        </authorList>
    </citation>
    <scope>NUCLEOTIDE SEQUENCE [LARGE SCALE GENOMIC DNA]</scope>
    <source>
        <strain evidence="7">KACC 12634</strain>
    </source>
</reference>
<dbReference type="SUPFAM" id="SSF51569">
    <property type="entry name" value="Aldolase"/>
    <property type="match status" value="1"/>
</dbReference>
<evidence type="ECO:0000256" key="3">
    <source>
        <dbReference type="ARBA" id="ARBA00023239"/>
    </source>
</evidence>
<keyword evidence="2" id="KW-0963">Cytoplasm</keyword>
<name>A0ABW2D8S8_9ACTN</name>
<dbReference type="RefSeq" id="WP_382348981.1">
    <property type="nucleotide sequence ID" value="NZ_JBHMBP010000002.1"/>
</dbReference>
<protein>
    <submittedName>
        <fullName evidence="6">Dihydrodipicolinate synthase family protein</fullName>
    </submittedName>
</protein>
<gene>
    <name evidence="6" type="ORF">ACFQS3_09445</name>
</gene>
<comment type="subcellular location">
    <subcellularLocation>
        <location evidence="1">Cytoplasm</location>
    </subcellularLocation>
</comment>
<keyword evidence="4" id="KW-0119">Carbohydrate metabolism</keyword>
<dbReference type="PRINTS" id="PR00146">
    <property type="entry name" value="DHPICSNTHASE"/>
</dbReference>
<evidence type="ECO:0000256" key="2">
    <source>
        <dbReference type="ARBA" id="ARBA00022490"/>
    </source>
</evidence>
<dbReference type="Proteomes" id="UP001596470">
    <property type="component" value="Unassembled WGS sequence"/>
</dbReference>
<keyword evidence="7" id="KW-1185">Reference proteome</keyword>